<evidence type="ECO:0000313" key="3">
    <source>
        <dbReference type="Proteomes" id="UP001362999"/>
    </source>
</evidence>
<accession>A0AAW0D0G6</accession>
<protein>
    <submittedName>
        <fullName evidence="2">NAD(P)-binding protein</fullName>
    </submittedName>
</protein>
<dbReference type="InterPro" id="IPR057326">
    <property type="entry name" value="KR_dom"/>
</dbReference>
<dbReference type="Gene3D" id="3.40.50.720">
    <property type="entry name" value="NAD(P)-binding Rossmann-like Domain"/>
    <property type="match status" value="1"/>
</dbReference>
<organism evidence="2 3">
    <name type="scientific">Favolaschia claudopus</name>
    <dbReference type="NCBI Taxonomy" id="2862362"/>
    <lineage>
        <taxon>Eukaryota</taxon>
        <taxon>Fungi</taxon>
        <taxon>Dikarya</taxon>
        <taxon>Basidiomycota</taxon>
        <taxon>Agaricomycotina</taxon>
        <taxon>Agaricomycetes</taxon>
        <taxon>Agaricomycetidae</taxon>
        <taxon>Agaricales</taxon>
        <taxon>Marasmiineae</taxon>
        <taxon>Mycenaceae</taxon>
        <taxon>Favolaschia</taxon>
    </lineage>
</organism>
<dbReference type="PRINTS" id="PR00081">
    <property type="entry name" value="GDHRDH"/>
</dbReference>
<keyword evidence="3" id="KW-1185">Reference proteome</keyword>
<comment type="caution">
    <text evidence="2">The sequence shown here is derived from an EMBL/GenBank/DDBJ whole genome shotgun (WGS) entry which is preliminary data.</text>
</comment>
<dbReference type="PANTHER" id="PTHR45458:SF3">
    <property type="entry name" value="CHAIN DEHYDROGENASE (ATSC), PUTATIVE-RELATED"/>
    <property type="match status" value="1"/>
</dbReference>
<dbReference type="GO" id="GO:0016616">
    <property type="term" value="F:oxidoreductase activity, acting on the CH-OH group of donors, NAD or NADP as acceptor"/>
    <property type="evidence" value="ECO:0007669"/>
    <property type="project" value="TreeGrafter"/>
</dbReference>
<dbReference type="PANTHER" id="PTHR45458">
    <property type="entry name" value="SHORT-CHAIN DEHYDROGENASE/REDUCTASE SDR"/>
    <property type="match status" value="1"/>
</dbReference>
<dbReference type="SMART" id="SM00822">
    <property type="entry name" value="PKS_KR"/>
    <property type="match status" value="1"/>
</dbReference>
<dbReference type="SUPFAM" id="SSF51735">
    <property type="entry name" value="NAD(P)-binding Rossmann-fold domains"/>
    <property type="match status" value="1"/>
</dbReference>
<dbReference type="InterPro" id="IPR036291">
    <property type="entry name" value="NAD(P)-bd_dom_sf"/>
</dbReference>
<gene>
    <name evidence="2" type="ORF">R3P38DRAFT_2881500</name>
</gene>
<reference evidence="2 3" key="1">
    <citation type="journal article" date="2024" name="J Genomics">
        <title>Draft genome sequencing and assembly of Favolaschia claudopus CIRM-BRFM 2984 isolated from oak limbs.</title>
        <authorList>
            <person name="Navarro D."/>
            <person name="Drula E."/>
            <person name="Chaduli D."/>
            <person name="Cazenave R."/>
            <person name="Ahrendt S."/>
            <person name="Wang J."/>
            <person name="Lipzen A."/>
            <person name="Daum C."/>
            <person name="Barry K."/>
            <person name="Grigoriev I.V."/>
            <person name="Favel A."/>
            <person name="Rosso M.N."/>
            <person name="Martin F."/>
        </authorList>
    </citation>
    <scope>NUCLEOTIDE SEQUENCE [LARGE SCALE GENOMIC DNA]</scope>
    <source>
        <strain evidence="2 3">CIRM-BRFM 2984</strain>
    </source>
</reference>
<dbReference type="Pfam" id="PF00106">
    <property type="entry name" value="adh_short"/>
    <property type="match status" value="1"/>
</dbReference>
<dbReference type="InterPro" id="IPR052184">
    <property type="entry name" value="SDR_enzymes"/>
</dbReference>
<evidence type="ECO:0000259" key="1">
    <source>
        <dbReference type="SMART" id="SM00822"/>
    </source>
</evidence>
<dbReference type="InterPro" id="IPR002347">
    <property type="entry name" value="SDR_fam"/>
</dbReference>
<evidence type="ECO:0000313" key="2">
    <source>
        <dbReference type="EMBL" id="KAK7044895.1"/>
    </source>
</evidence>
<name>A0AAW0D0G6_9AGAR</name>
<proteinExistence type="predicted"/>
<sequence length="250" mass="26891">MSFYVVTGAARGLGFEFVSQLSSNNQNTVFALVRNKSSATALNDLSRPNVTVLEADITDSVAIQVTAAIIAAVTGGKLDYLINNAAVHNRSPETLSTFPSKEALDTDLLEKFQVNVLGTIHTTNAFIPLLRAADLDAALGSNNAGQTAYAISKAALNMAVAKYAMAHKSEGFVFLSVAPGLVDTETETGRTPEEEAQYQAFIQKLKALAPDFEGPITPEQSVKMMLEVIHRWTVDRTGAFVSQHGTKKWL</sequence>
<dbReference type="EMBL" id="JAWWNJ010000011">
    <property type="protein sequence ID" value="KAK7044895.1"/>
    <property type="molecule type" value="Genomic_DNA"/>
</dbReference>
<dbReference type="AlphaFoldDB" id="A0AAW0D0G6"/>
<feature type="domain" description="Ketoreductase" evidence="1">
    <location>
        <begin position="2"/>
        <end position="185"/>
    </location>
</feature>
<dbReference type="Proteomes" id="UP001362999">
    <property type="component" value="Unassembled WGS sequence"/>
</dbReference>